<dbReference type="RefSeq" id="WP_130290409.1">
    <property type="nucleotide sequence ID" value="NZ_SHKL01000001.1"/>
</dbReference>
<dbReference type="Proteomes" id="UP000291591">
    <property type="component" value="Unassembled WGS sequence"/>
</dbReference>
<evidence type="ECO:0000313" key="1">
    <source>
        <dbReference type="EMBL" id="RZT86043.1"/>
    </source>
</evidence>
<proteinExistence type="predicted"/>
<protein>
    <submittedName>
        <fullName evidence="1">Uncharacterized protein</fullName>
    </submittedName>
</protein>
<organism evidence="1 2">
    <name type="scientific">Pseudonocardia sediminis</name>
    <dbReference type="NCBI Taxonomy" id="1397368"/>
    <lineage>
        <taxon>Bacteria</taxon>
        <taxon>Bacillati</taxon>
        <taxon>Actinomycetota</taxon>
        <taxon>Actinomycetes</taxon>
        <taxon>Pseudonocardiales</taxon>
        <taxon>Pseudonocardiaceae</taxon>
        <taxon>Pseudonocardia</taxon>
    </lineage>
</organism>
<accession>A0A4Q7V0E5</accession>
<dbReference type="AlphaFoldDB" id="A0A4Q7V0E5"/>
<dbReference type="EMBL" id="SHKL01000001">
    <property type="protein sequence ID" value="RZT86043.1"/>
    <property type="molecule type" value="Genomic_DNA"/>
</dbReference>
<evidence type="ECO:0000313" key="2">
    <source>
        <dbReference type="Proteomes" id="UP000291591"/>
    </source>
</evidence>
<name>A0A4Q7V0E5_PSEST</name>
<sequence>MSTLHPASTGPWWIATALVTGCAITPAEIDALTEMRPAPVALRAELRDGGVMLTATLPAPSVRAARSRMRTAVSVLLDGFGATIGDVRAVSEDPEVPAQRTFSLRRLGIGRG</sequence>
<comment type="caution">
    <text evidence="1">The sequence shown here is derived from an EMBL/GenBank/DDBJ whole genome shotgun (WGS) entry which is preliminary data.</text>
</comment>
<keyword evidence="2" id="KW-1185">Reference proteome</keyword>
<reference evidence="1 2" key="1">
    <citation type="submission" date="2019-02" db="EMBL/GenBank/DDBJ databases">
        <title>Sequencing the genomes of 1000 actinobacteria strains.</title>
        <authorList>
            <person name="Klenk H.-P."/>
        </authorList>
    </citation>
    <scope>NUCLEOTIDE SEQUENCE [LARGE SCALE GENOMIC DNA]</scope>
    <source>
        <strain evidence="1 2">DSM 45779</strain>
    </source>
</reference>
<gene>
    <name evidence="1" type="ORF">EV383_2931</name>
</gene>